<evidence type="ECO:0000256" key="1">
    <source>
        <dbReference type="ARBA" id="ARBA00006594"/>
    </source>
</evidence>
<dbReference type="SUPFAM" id="SSF110849">
    <property type="entry name" value="ParB/Sulfiredoxin"/>
    <property type="match status" value="1"/>
</dbReference>
<dbReference type="Gene3D" id="3.90.1530.10">
    <property type="entry name" value="Conserved hypothetical protein from pyrococcus furiosus pfu- 392566-001, ParB domain"/>
    <property type="match status" value="1"/>
</dbReference>
<keyword evidence="4" id="KW-0680">Restriction system</keyword>
<dbReference type="Gene3D" id="3.40.50.150">
    <property type="entry name" value="Vaccinia Virus protein VP39"/>
    <property type="match status" value="1"/>
</dbReference>
<dbReference type="InterPro" id="IPR001091">
    <property type="entry name" value="RM_Methyltransferase"/>
</dbReference>
<dbReference type="GO" id="GO:0009307">
    <property type="term" value="P:DNA restriction-modification system"/>
    <property type="evidence" value="ECO:0007669"/>
    <property type="project" value="UniProtKB-KW"/>
</dbReference>
<dbReference type="InterPro" id="IPR015840">
    <property type="entry name" value="DNA_MeTrfase_ParB"/>
</dbReference>
<dbReference type="GO" id="GO:0032259">
    <property type="term" value="P:methylation"/>
    <property type="evidence" value="ECO:0007669"/>
    <property type="project" value="UniProtKB-KW"/>
</dbReference>
<dbReference type="InterPro" id="IPR002941">
    <property type="entry name" value="DNA_methylase_N4/N6"/>
</dbReference>
<dbReference type="PRINTS" id="PR00508">
    <property type="entry name" value="S21N4MTFRASE"/>
</dbReference>
<sequence length="462" mass="51189">MVAVHCAFDEMMPIESVIPNPRNPNTHPDKQIKLLAKIINTQGWRAPITVSKRSGFIVRGHGRLLAAQLLKLETVPVDLQDYESEAAEWADLIADNRLAELATIDDSLLVELLKEADDMVELTGYTANEIDRILGEAESSVVQDDNFDVEGAVESATKNTITQLGDLWILGNHRLLCGDSTSVEDVLRLLGGDDADMVFTDPPYNVAYEGGTGLTIMNDSMADDEFYQFLLAAFKAIYAGMKPGAPIYVCHADGSGNAFRNAFGDAGLLLKQVLIWVKNSFVLGRQDYQWMHEPILYGWKPGASHKWYGGRKQGTVIDDLLPVEVEKSGEDYLLHLKTDTQHIVIKTDRFEVLYNEGTSLDTIWRVNKPLRNGEHPTMKPIELCARGIQNSSREGDIVLEPFGGSGSTLVASEQTGRRCCAMELDPVYCDVIVKRYIDLVGSDSGVTVTRNQMEIAYCDLNK</sequence>
<evidence type="ECO:0000313" key="7">
    <source>
        <dbReference type="EMBL" id="VYU08391.1"/>
    </source>
</evidence>
<dbReference type="GO" id="GO:0045881">
    <property type="term" value="P:positive regulation of sporulation resulting in formation of a cellular spore"/>
    <property type="evidence" value="ECO:0007669"/>
    <property type="project" value="TreeGrafter"/>
</dbReference>
<comment type="similarity">
    <text evidence="1 5">Belongs to the N(4)/N(6)-methyltransferase family.</text>
</comment>
<reference evidence="7" key="1">
    <citation type="submission" date="2019-11" db="EMBL/GenBank/DDBJ databases">
        <authorList>
            <person name="Feng L."/>
        </authorList>
    </citation>
    <scope>NUCLEOTIDE SEQUENCE</scope>
    <source>
        <strain evidence="7">VrattiLFYP33</strain>
    </source>
</reference>
<dbReference type="AlphaFoldDB" id="A0A6N3C1T3"/>
<organism evidence="7">
    <name type="scientific">Veillonella ratti</name>
    <dbReference type="NCBI Taxonomy" id="103892"/>
    <lineage>
        <taxon>Bacteria</taxon>
        <taxon>Bacillati</taxon>
        <taxon>Bacillota</taxon>
        <taxon>Negativicutes</taxon>
        <taxon>Veillonellales</taxon>
        <taxon>Veillonellaceae</taxon>
        <taxon>Veillonella</taxon>
    </lineage>
</organism>
<protein>
    <recommendedName>
        <fullName evidence="5">Methyltransferase</fullName>
        <ecNumber evidence="5">2.1.1.-</ecNumber>
    </recommendedName>
</protein>
<dbReference type="GO" id="GO:0008170">
    <property type="term" value="F:N-methyltransferase activity"/>
    <property type="evidence" value="ECO:0007669"/>
    <property type="project" value="InterPro"/>
</dbReference>
<dbReference type="GO" id="GO:0005694">
    <property type="term" value="C:chromosome"/>
    <property type="evidence" value="ECO:0007669"/>
    <property type="project" value="TreeGrafter"/>
</dbReference>
<dbReference type="PANTHER" id="PTHR33375:SF1">
    <property type="entry name" value="CHROMOSOME-PARTITIONING PROTEIN PARB-RELATED"/>
    <property type="match status" value="1"/>
</dbReference>
<proteinExistence type="inferred from homology"/>
<feature type="domain" description="ParB-like N-terminal" evidence="6">
    <location>
        <begin position="10"/>
        <end position="96"/>
    </location>
</feature>
<keyword evidence="3 7" id="KW-0808">Transferase</keyword>
<dbReference type="Pfam" id="PF02195">
    <property type="entry name" value="ParB_N"/>
    <property type="match status" value="1"/>
</dbReference>
<dbReference type="SUPFAM" id="SSF53335">
    <property type="entry name" value="S-adenosyl-L-methionine-dependent methyltransferases"/>
    <property type="match status" value="1"/>
</dbReference>
<name>A0A6N3C1T3_9FIRM</name>
<dbReference type="InterPro" id="IPR036086">
    <property type="entry name" value="ParB/Sulfiredoxin_sf"/>
</dbReference>
<dbReference type="EMBL" id="CACRUX010000047">
    <property type="protein sequence ID" value="VYU08391.1"/>
    <property type="molecule type" value="Genomic_DNA"/>
</dbReference>
<dbReference type="SMART" id="SM00470">
    <property type="entry name" value="ParB"/>
    <property type="match status" value="1"/>
</dbReference>
<dbReference type="RefSeq" id="WP_156704765.1">
    <property type="nucleotide sequence ID" value="NZ_CACRUX010000047.1"/>
</dbReference>
<accession>A0A6N3C1T3</accession>
<evidence type="ECO:0000256" key="2">
    <source>
        <dbReference type="ARBA" id="ARBA00022603"/>
    </source>
</evidence>
<dbReference type="PANTHER" id="PTHR33375">
    <property type="entry name" value="CHROMOSOME-PARTITIONING PROTEIN PARB-RELATED"/>
    <property type="match status" value="1"/>
</dbReference>
<dbReference type="EC" id="2.1.1.-" evidence="5"/>
<gene>
    <name evidence="7" type="primary">yhdJ_1</name>
    <name evidence="7" type="ORF">VRLFYP33_01202</name>
</gene>
<evidence type="ECO:0000256" key="5">
    <source>
        <dbReference type="RuleBase" id="RU362026"/>
    </source>
</evidence>
<dbReference type="InterPro" id="IPR002052">
    <property type="entry name" value="DNA_methylase_N6_adenine_CS"/>
</dbReference>
<dbReference type="CDD" id="cd16403">
    <property type="entry name" value="ParB_N_like_MT"/>
    <property type="match status" value="1"/>
</dbReference>
<dbReference type="Pfam" id="PF01555">
    <property type="entry name" value="N6_N4_Mtase"/>
    <property type="match status" value="1"/>
</dbReference>
<dbReference type="PROSITE" id="PS00092">
    <property type="entry name" value="N6_MTASE"/>
    <property type="match status" value="1"/>
</dbReference>
<dbReference type="InterPro" id="IPR003115">
    <property type="entry name" value="ParB_N"/>
</dbReference>
<dbReference type="InterPro" id="IPR050336">
    <property type="entry name" value="Chromosome_partition/occlusion"/>
</dbReference>
<evidence type="ECO:0000256" key="3">
    <source>
        <dbReference type="ARBA" id="ARBA00022679"/>
    </source>
</evidence>
<dbReference type="PIRSF" id="PIRSF036758">
    <property type="entry name" value="Aden_M_ParB"/>
    <property type="match status" value="1"/>
</dbReference>
<evidence type="ECO:0000256" key="4">
    <source>
        <dbReference type="ARBA" id="ARBA00022747"/>
    </source>
</evidence>
<dbReference type="GO" id="GO:0007059">
    <property type="term" value="P:chromosome segregation"/>
    <property type="evidence" value="ECO:0007669"/>
    <property type="project" value="TreeGrafter"/>
</dbReference>
<keyword evidence="2 7" id="KW-0489">Methyltransferase</keyword>
<dbReference type="GO" id="GO:0003677">
    <property type="term" value="F:DNA binding"/>
    <property type="evidence" value="ECO:0007669"/>
    <property type="project" value="InterPro"/>
</dbReference>
<dbReference type="InterPro" id="IPR029063">
    <property type="entry name" value="SAM-dependent_MTases_sf"/>
</dbReference>
<evidence type="ECO:0000259" key="6">
    <source>
        <dbReference type="SMART" id="SM00470"/>
    </source>
</evidence>